<dbReference type="Proteomes" id="UP000002361">
    <property type="component" value="Chromosome"/>
</dbReference>
<proteinExistence type="predicted"/>
<dbReference type="STRING" id="272942.RCAP_rcc01013"/>
<reference key="1">
    <citation type="submission" date="2008-12" db="EMBL/GenBank/DDBJ databases">
        <title>Complete genome sequence of Rhodobacter capsulatus SB1003.</title>
        <authorList>
            <person name="Strnad H."/>
            <person name="Lapidus A."/>
            <person name="Vlcek C."/>
            <person name="Ulbrich P."/>
            <person name="Paces J."/>
            <person name="Maltsev N."/>
            <person name="Kumar V."/>
            <person name="Kogan Y."/>
            <person name="Milgram A."/>
            <person name="Rebrekov D."/>
            <person name="Mazur M."/>
            <person name="Cox R."/>
            <person name="Kyrpides N."/>
            <person name="Kolar M."/>
            <person name="Sachova J."/>
            <person name="Ridl J."/>
            <person name="Ivanova N."/>
            <person name="Kapatral V."/>
            <person name="Los T."/>
            <person name="Lykidis A."/>
            <person name="Mikhailova N."/>
            <person name="Reznik G."/>
            <person name="Vasieva O."/>
            <person name="Fonstein M."/>
            <person name="Paces V."/>
            <person name="Haselkorn R."/>
        </authorList>
    </citation>
    <scope>NUCLEOTIDE SEQUENCE</scope>
    <source>
        <strain>SB1003</strain>
    </source>
</reference>
<gene>
    <name evidence="1" type="ordered locus">RCAP_rcc01013</name>
</gene>
<name>D5AQX0_RHOCB</name>
<dbReference type="KEGG" id="rcp:RCAP_rcc01013"/>
<dbReference type="EMBL" id="CP001312">
    <property type="protein sequence ID" value="ADE84776.1"/>
    <property type="molecule type" value="Genomic_DNA"/>
</dbReference>
<evidence type="ECO:0000313" key="1">
    <source>
        <dbReference type="EMBL" id="ADE84776.1"/>
    </source>
</evidence>
<dbReference type="AlphaFoldDB" id="D5AQX0"/>
<accession>D5AQX0</accession>
<dbReference type="OrthoDB" id="8450811at2"/>
<evidence type="ECO:0000313" key="2">
    <source>
        <dbReference type="Proteomes" id="UP000002361"/>
    </source>
</evidence>
<protein>
    <submittedName>
        <fullName evidence="1">Uncharacterized protein</fullName>
    </submittedName>
</protein>
<sequence length="158" mass="17498">MRPYGAAPPDDQEMLMAQYDIKYACGHTATKQLYGKDADRQRYIAWAGLNASCPACTAANAATALADLEAEYGLPPLDGSLKQIDWSRQIRADKIREFVVLMDKQRAAVREDKLELFDVQNAVVITAMCGVTAAKWWIDHRDDGAFSVARQLFAQAKG</sequence>
<keyword evidence="2" id="KW-1185">Reference proteome</keyword>
<dbReference type="HOGENOM" id="CLU_1668022_0_0_5"/>
<reference evidence="1 2" key="2">
    <citation type="journal article" date="2010" name="J. Bacteriol.">
        <title>Complete genome sequence of the photosynthetic purple nonsulfur bacterium Rhodobacter capsulatus SB 1003.</title>
        <authorList>
            <person name="Strnad H."/>
            <person name="Lapidus A."/>
            <person name="Paces J."/>
            <person name="Ulbrich P."/>
            <person name="Vlcek C."/>
            <person name="Paces V."/>
            <person name="Haselkorn R."/>
        </authorList>
    </citation>
    <scope>NUCLEOTIDE SEQUENCE [LARGE SCALE GENOMIC DNA]</scope>
    <source>
        <strain evidence="2">ATCC BAA-309 / NBRC 16581 / SB1003</strain>
    </source>
</reference>
<organism evidence="1 2">
    <name type="scientific">Rhodobacter capsulatus (strain ATCC BAA-309 / NBRC 16581 / SB1003)</name>
    <dbReference type="NCBI Taxonomy" id="272942"/>
    <lineage>
        <taxon>Bacteria</taxon>
        <taxon>Pseudomonadati</taxon>
        <taxon>Pseudomonadota</taxon>
        <taxon>Alphaproteobacteria</taxon>
        <taxon>Rhodobacterales</taxon>
        <taxon>Rhodobacter group</taxon>
        <taxon>Rhodobacter</taxon>
    </lineage>
</organism>